<evidence type="ECO:0000313" key="3">
    <source>
        <dbReference type="EMBL" id="KAK7718983.1"/>
    </source>
</evidence>
<sequence length="105" mass="11547">MPASITVLFPNEADAKYDINYYKTHHMPLIEKLWGHFGVTSWSVTTFTPGPDGSDPTFVFGSVVNWASAEAIKTAFADGSVQQIMQDVPNFSNKQPTFLFGDISA</sequence>
<feature type="domain" description="EthD" evidence="2">
    <location>
        <begin position="19"/>
        <end position="94"/>
    </location>
</feature>
<dbReference type="InterPro" id="IPR011008">
    <property type="entry name" value="Dimeric_a/b-barrel"/>
</dbReference>
<dbReference type="EMBL" id="JAKNSF020000084">
    <property type="protein sequence ID" value="KAK7718983.1"/>
    <property type="molecule type" value="Genomic_DNA"/>
</dbReference>
<comment type="similarity">
    <text evidence="1">Belongs to the tpcK family.</text>
</comment>
<organism evidence="3 4">
    <name type="scientific">Diaporthe eres</name>
    <name type="common">Phomopsis oblonga</name>
    <dbReference type="NCBI Taxonomy" id="83184"/>
    <lineage>
        <taxon>Eukaryota</taxon>
        <taxon>Fungi</taxon>
        <taxon>Dikarya</taxon>
        <taxon>Ascomycota</taxon>
        <taxon>Pezizomycotina</taxon>
        <taxon>Sordariomycetes</taxon>
        <taxon>Sordariomycetidae</taxon>
        <taxon>Diaporthales</taxon>
        <taxon>Diaporthaceae</taxon>
        <taxon>Diaporthe</taxon>
        <taxon>Diaporthe eres species complex</taxon>
    </lineage>
</organism>
<evidence type="ECO:0000313" key="4">
    <source>
        <dbReference type="Proteomes" id="UP001430848"/>
    </source>
</evidence>
<reference evidence="3 4" key="1">
    <citation type="submission" date="2024-02" db="EMBL/GenBank/DDBJ databases">
        <title>De novo assembly and annotation of 12 fungi associated with fruit tree decline syndrome in Ontario, Canada.</title>
        <authorList>
            <person name="Sulman M."/>
            <person name="Ellouze W."/>
            <person name="Ilyukhin E."/>
        </authorList>
    </citation>
    <scope>NUCLEOTIDE SEQUENCE [LARGE SCALE GENOMIC DNA]</scope>
    <source>
        <strain evidence="3 4">M169</strain>
    </source>
</reference>
<dbReference type="Proteomes" id="UP001430848">
    <property type="component" value="Unassembled WGS sequence"/>
</dbReference>
<dbReference type="PANTHER" id="PTHR40260">
    <property type="entry name" value="BLR8190 PROTEIN"/>
    <property type="match status" value="1"/>
</dbReference>
<dbReference type="Gene3D" id="3.30.70.100">
    <property type="match status" value="1"/>
</dbReference>
<dbReference type="Pfam" id="PF07110">
    <property type="entry name" value="EthD"/>
    <property type="match status" value="1"/>
</dbReference>
<accession>A0ABR1NX72</accession>
<name>A0ABR1NX72_DIAER</name>
<keyword evidence="4" id="KW-1185">Reference proteome</keyword>
<evidence type="ECO:0000256" key="1">
    <source>
        <dbReference type="ARBA" id="ARBA00005986"/>
    </source>
</evidence>
<gene>
    <name evidence="3" type="ORF">SLS63_010306</name>
</gene>
<dbReference type="PANTHER" id="PTHR40260:SF2">
    <property type="entry name" value="BLR8190 PROTEIN"/>
    <property type="match status" value="1"/>
</dbReference>
<dbReference type="SUPFAM" id="SSF54909">
    <property type="entry name" value="Dimeric alpha+beta barrel"/>
    <property type="match status" value="1"/>
</dbReference>
<dbReference type="InterPro" id="IPR009799">
    <property type="entry name" value="EthD_dom"/>
</dbReference>
<evidence type="ECO:0000259" key="2">
    <source>
        <dbReference type="Pfam" id="PF07110"/>
    </source>
</evidence>
<dbReference type="NCBIfam" id="TIGR02118">
    <property type="entry name" value="EthD family reductase"/>
    <property type="match status" value="1"/>
</dbReference>
<proteinExistence type="inferred from homology"/>
<protein>
    <recommendedName>
        <fullName evidence="2">EthD domain-containing protein</fullName>
    </recommendedName>
</protein>
<comment type="caution">
    <text evidence="3">The sequence shown here is derived from an EMBL/GenBank/DDBJ whole genome shotgun (WGS) entry which is preliminary data.</text>
</comment>